<dbReference type="EMBL" id="JJMP01000006">
    <property type="protein sequence ID" value="RYC51356.1"/>
    <property type="molecule type" value="Genomic_DNA"/>
</dbReference>
<protein>
    <submittedName>
        <fullName evidence="3">Amino acid dehydrogenase</fullName>
    </submittedName>
</protein>
<comment type="caution">
    <text evidence="3">The sequence shown here is derived from an EMBL/GenBank/DDBJ whole genome shotgun (WGS) entry which is preliminary data.</text>
</comment>
<evidence type="ECO:0000256" key="1">
    <source>
        <dbReference type="SAM" id="Phobius"/>
    </source>
</evidence>
<organism evidence="3 4">
    <name type="scientific">Flagellimonas olearia</name>
    <dbReference type="NCBI Taxonomy" id="552546"/>
    <lineage>
        <taxon>Bacteria</taxon>
        <taxon>Pseudomonadati</taxon>
        <taxon>Bacteroidota</taxon>
        <taxon>Flavobacteriia</taxon>
        <taxon>Flavobacteriales</taxon>
        <taxon>Flavobacteriaceae</taxon>
        <taxon>Flagellimonas</taxon>
    </lineage>
</organism>
<dbReference type="SUPFAM" id="SSF51905">
    <property type="entry name" value="FAD/NAD(P)-binding domain"/>
    <property type="match status" value="1"/>
</dbReference>
<feature type="transmembrane region" description="Helical" evidence="1">
    <location>
        <begin position="7"/>
        <end position="24"/>
    </location>
</feature>
<proteinExistence type="predicted"/>
<accession>A0A444VKQ1</accession>
<dbReference type="Gene3D" id="3.50.50.60">
    <property type="entry name" value="FAD/NAD(P)-binding domain"/>
    <property type="match status" value="2"/>
</dbReference>
<dbReference type="InterPro" id="IPR006076">
    <property type="entry name" value="FAD-dep_OxRdtase"/>
</dbReference>
<keyword evidence="4" id="KW-1185">Reference proteome</keyword>
<dbReference type="GO" id="GO:0005737">
    <property type="term" value="C:cytoplasm"/>
    <property type="evidence" value="ECO:0007669"/>
    <property type="project" value="TreeGrafter"/>
</dbReference>
<keyword evidence="1" id="KW-0812">Transmembrane</keyword>
<dbReference type="Proteomes" id="UP000290261">
    <property type="component" value="Unassembled WGS sequence"/>
</dbReference>
<name>A0A444VKQ1_9FLAO</name>
<dbReference type="AlphaFoldDB" id="A0A444VKQ1"/>
<evidence type="ECO:0000259" key="2">
    <source>
        <dbReference type="Pfam" id="PF01266"/>
    </source>
</evidence>
<dbReference type="RefSeq" id="WP_129654403.1">
    <property type="nucleotide sequence ID" value="NZ_ML142910.1"/>
</dbReference>
<dbReference type="Gene3D" id="3.30.9.10">
    <property type="entry name" value="D-Amino Acid Oxidase, subunit A, domain 2"/>
    <property type="match status" value="1"/>
</dbReference>
<reference evidence="3 4" key="1">
    <citation type="submission" date="2014-04" db="EMBL/GenBank/DDBJ databases">
        <title>Whole genome of Muricauda olearia.</title>
        <authorList>
            <person name="Zhang X.-H."/>
            <person name="Tang K."/>
        </authorList>
    </citation>
    <scope>NUCLEOTIDE SEQUENCE [LARGE SCALE GENOMIC DNA]</scope>
    <source>
        <strain evidence="3 4">Th120</strain>
    </source>
</reference>
<evidence type="ECO:0000313" key="4">
    <source>
        <dbReference type="Proteomes" id="UP000290261"/>
    </source>
</evidence>
<dbReference type="Pfam" id="PF01266">
    <property type="entry name" value="DAO"/>
    <property type="match status" value="1"/>
</dbReference>
<keyword evidence="1" id="KW-1133">Transmembrane helix</keyword>
<gene>
    <name evidence="3" type="ORF">DN53_14245</name>
</gene>
<dbReference type="PANTHER" id="PTHR13847">
    <property type="entry name" value="SARCOSINE DEHYDROGENASE-RELATED"/>
    <property type="match status" value="1"/>
</dbReference>
<feature type="domain" description="FAD dependent oxidoreductase" evidence="2">
    <location>
        <begin position="7"/>
        <end position="399"/>
    </location>
</feature>
<dbReference type="SUPFAM" id="SSF54373">
    <property type="entry name" value="FAD-linked reductases, C-terminal domain"/>
    <property type="match status" value="1"/>
</dbReference>
<evidence type="ECO:0000313" key="3">
    <source>
        <dbReference type="EMBL" id="RYC51356.1"/>
    </source>
</evidence>
<dbReference type="InterPro" id="IPR036188">
    <property type="entry name" value="FAD/NAD-bd_sf"/>
</dbReference>
<keyword evidence="1" id="KW-0472">Membrane</keyword>
<sequence length="418" mass="46205">MGKNKNVIVVGGGIVGLSTAYFLHKEGHQVTVLDKSDITSGASFVNAGYLTPSHIISLASPGMISKGIKYMFNSSSPFYMKPRFDMDFFKWAWYFKKSSTKDKVERSMPIIRDINLISRKLYEDMKASGDLGDFHLEDKGLLMMYQTDQARDHELEVMEKAGALGLEGRHLNKSELQKMEPNVELNAEGAILYECDRHTTPPQIMKSMVDFLSKVGVTIKKDEEVVDLKIKGNTISEVITNMGSYTADEVIFAAGSWTSILSKKLKIELPLQAGKGYRINVEAPTGISMPAILMESKMAVTPMKGFTRFAGTMEFSGINSIIRKERVEAIAKGAAHYYKGLTISEEDQKNAQCGLRPVTPDGLPYIGRPKGFDNLIIATGHAMMGWSLGPATGKFVTELVSGEKPSMDLSAFHPDRKF</sequence>